<evidence type="ECO:0000313" key="3">
    <source>
        <dbReference type="Proteomes" id="UP001337655"/>
    </source>
</evidence>
<organism evidence="2 3">
    <name type="scientific">Saxophila tyrrhenica</name>
    <dbReference type="NCBI Taxonomy" id="1690608"/>
    <lineage>
        <taxon>Eukaryota</taxon>
        <taxon>Fungi</taxon>
        <taxon>Dikarya</taxon>
        <taxon>Ascomycota</taxon>
        <taxon>Pezizomycotina</taxon>
        <taxon>Dothideomycetes</taxon>
        <taxon>Dothideomycetidae</taxon>
        <taxon>Mycosphaerellales</taxon>
        <taxon>Extremaceae</taxon>
        <taxon>Saxophila</taxon>
    </lineage>
</organism>
<keyword evidence="3" id="KW-1185">Reference proteome</keyword>
<feature type="region of interest" description="Disordered" evidence="1">
    <location>
        <begin position="405"/>
        <end position="442"/>
    </location>
</feature>
<protein>
    <recommendedName>
        <fullName evidence="4">RRM domain-containing protein</fullName>
    </recommendedName>
</protein>
<dbReference type="GO" id="GO:0003729">
    <property type="term" value="F:mRNA binding"/>
    <property type="evidence" value="ECO:0007669"/>
    <property type="project" value="InterPro"/>
</dbReference>
<comment type="caution">
    <text evidence="2">The sequence shown here is derived from an EMBL/GenBank/DDBJ whole genome shotgun (WGS) entry which is preliminary data.</text>
</comment>
<dbReference type="EMBL" id="JAVRRT010000006">
    <property type="protein sequence ID" value="KAK5171233.1"/>
    <property type="molecule type" value="Genomic_DNA"/>
</dbReference>
<dbReference type="PANTHER" id="PTHR16291">
    <property type="entry name" value="NUCLEAR CAP-BINDING PROTEIN SUBUNIT 3"/>
    <property type="match status" value="1"/>
</dbReference>
<feature type="compositionally biased region" description="Basic and acidic residues" evidence="1">
    <location>
        <begin position="323"/>
        <end position="333"/>
    </location>
</feature>
<dbReference type="PANTHER" id="PTHR16291:SF0">
    <property type="entry name" value="NUCLEAR CAP-BINDING PROTEIN SUBUNIT 3"/>
    <property type="match status" value="1"/>
</dbReference>
<dbReference type="Proteomes" id="UP001337655">
    <property type="component" value="Unassembled WGS sequence"/>
</dbReference>
<dbReference type="GO" id="GO:0005634">
    <property type="term" value="C:nucleus"/>
    <property type="evidence" value="ECO:0007669"/>
    <property type="project" value="TreeGrafter"/>
</dbReference>
<dbReference type="GO" id="GO:0000340">
    <property type="term" value="F:RNA 7-methylguanosine cap binding"/>
    <property type="evidence" value="ECO:0007669"/>
    <property type="project" value="InterPro"/>
</dbReference>
<gene>
    <name evidence="2" type="ORF">LTR77_004377</name>
</gene>
<dbReference type="AlphaFoldDB" id="A0AAV9PGI2"/>
<feature type="region of interest" description="Disordered" evidence="1">
    <location>
        <begin position="502"/>
        <end position="526"/>
    </location>
</feature>
<reference evidence="2 3" key="1">
    <citation type="submission" date="2023-08" db="EMBL/GenBank/DDBJ databases">
        <title>Black Yeasts Isolated from many extreme environments.</title>
        <authorList>
            <person name="Coleine C."/>
            <person name="Stajich J.E."/>
            <person name="Selbmann L."/>
        </authorList>
    </citation>
    <scope>NUCLEOTIDE SEQUENCE [LARGE SCALE GENOMIC DNA]</scope>
    <source>
        <strain evidence="2 3">CCFEE 5935</strain>
    </source>
</reference>
<accession>A0AAV9PGI2</accession>
<dbReference type="InterPro" id="IPR019416">
    <property type="entry name" value="NCBP3"/>
</dbReference>
<evidence type="ECO:0000256" key="1">
    <source>
        <dbReference type="SAM" id="MobiDB-lite"/>
    </source>
</evidence>
<name>A0AAV9PGI2_9PEZI</name>
<feature type="compositionally biased region" description="Basic and acidic residues" evidence="1">
    <location>
        <begin position="413"/>
        <end position="442"/>
    </location>
</feature>
<dbReference type="Pfam" id="PF10309">
    <property type="entry name" value="NCBP3"/>
    <property type="match status" value="1"/>
</dbReference>
<feature type="compositionally biased region" description="Basic and acidic residues" evidence="1">
    <location>
        <begin position="246"/>
        <end position="276"/>
    </location>
</feature>
<feature type="region of interest" description="Disordered" evidence="1">
    <location>
        <begin position="166"/>
        <end position="359"/>
    </location>
</feature>
<evidence type="ECO:0008006" key="4">
    <source>
        <dbReference type="Google" id="ProtNLM"/>
    </source>
</evidence>
<feature type="region of interest" description="Disordered" evidence="1">
    <location>
        <begin position="1"/>
        <end position="43"/>
    </location>
</feature>
<proteinExistence type="predicted"/>
<sequence>MATDDMDMDLDRYEEPSAGFPAENAAPQQDANVYNGGPAEAMDGIEGQAEEGEVAPSAVTPFKVHIRGANTMNAEDLRRYAAQVFPDRLLPRIEWINDSSANLVYDTERTATEALMAMSVAEESDPLRLREAKKLFVKPQTALQVRMATVADVKVPDAAAQSQFYLRNPRGHADNRNPNHKRSHPNHGGYPTNKYRRRDYRDDRRRRQPVPQRPSFSEDMYDDAPASGDVSSEETSRPGSSYSEGVHNRHTVEYGDIDKRVFTEQADNRGRQEQDHFIPTGPSRRLDDRSASPRRDYDGDGRFGFREVHSRRPTTPPRSRSPPRRDRVADDARPAQPPSYPDYVGRPQAPATPPPARPALELFPEKANSAHKRKDARVIPLAELTDALGKCIINNNTSVQQSFAYDQSGLRPNPEERGQYERGGRGGNSGDRDLFDRVGRGGRDLLTSTNGGLIRSIDSANGRLNNTSTVHGRGDGALGFSIKGTSGADSGFSFVGAAKGGQTNGGNQDVQVKGRGARKCPTNGAY</sequence>
<dbReference type="GeneID" id="89925723"/>
<dbReference type="RefSeq" id="XP_064660261.1">
    <property type="nucleotide sequence ID" value="XM_064801631.1"/>
</dbReference>
<feature type="compositionally biased region" description="Basic and acidic residues" evidence="1">
    <location>
        <begin position="284"/>
        <end position="310"/>
    </location>
</feature>
<evidence type="ECO:0000313" key="2">
    <source>
        <dbReference type="EMBL" id="KAK5171233.1"/>
    </source>
</evidence>